<dbReference type="EMBL" id="JACDXW010000003">
    <property type="protein sequence ID" value="MCB5363448.1"/>
    <property type="molecule type" value="Genomic_DNA"/>
</dbReference>
<dbReference type="PANTHER" id="PTHR43427">
    <property type="entry name" value="CHLORIDE CHANNEL PROTEIN CLC-E"/>
    <property type="match status" value="1"/>
</dbReference>
<evidence type="ECO:0000256" key="7">
    <source>
        <dbReference type="ARBA" id="ARBA00023173"/>
    </source>
</evidence>
<feature type="transmembrane region" description="Helical" evidence="10">
    <location>
        <begin position="265"/>
        <end position="286"/>
    </location>
</feature>
<dbReference type="InterPro" id="IPR014743">
    <property type="entry name" value="Cl-channel_core"/>
</dbReference>
<dbReference type="InterPro" id="IPR001807">
    <property type="entry name" value="ClC"/>
</dbReference>
<keyword evidence="9" id="KW-0407">Ion channel</keyword>
<feature type="transmembrane region" description="Helical" evidence="10">
    <location>
        <begin position="95"/>
        <end position="117"/>
    </location>
</feature>
<keyword evidence="3 10" id="KW-0812">Transmembrane</keyword>
<dbReference type="CDD" id="cd01034">
    <property type="entry name" value="EriC_like"/>
    <property type="match status" value="1"/>
</dbReference>
<comment type="subcellular location">
    <subcellularLocation>
        <location evidence="1">Membrane</location>
        <topology evidence="1">Multi-pass membrane protein</topology>
    </subcellularLocation>
</comment>
<dbReference type="Proteomes" id="UP000776983">
    <property type="component" value="Unassembled WGS sequence"/>
</dbReference>
<reference evidence="11 12" key="1">
    <citation type="submission" date="2020-07" db="EMBL/GenBank/DDBJ databases">
        <title>Pusillimonas sp. nov., isolated from poultry manure in Taiwan.</title>
        <authorList>
            <person name="Lin S.-Y."/>
            <person name="Tang Y.-S."/>
            <person name="Young C.-C."/>
        </authorList>
    </citation>
    <scope>NUCLEOTIDE SEQUENCE [LARGE SCALE GENOMIC DNA]</scope>
    <source>
        <strain evidence="11 12">CC-YST705</strain>
    </source>
</reference>
<evidence type="ECO:0000256" key="9">
    <source>
        <dbReference type="ARBA" id="ARBA00023303"/>
    </source>
</evidence>
<dbReference type="Gene3D" id="1.10.3080.10">
    <property type="entry name" value="Clc chloride channel"/>
    <property type="match status" value="1"/>
</dbReference>
<comment type="caution">
    <text evidence="11">The sequence shown here is derived from an EMBL/GenBank/DDBJ whole genome shotgun (WGS) entry which is preliminary data.</text>
</comment>
<evidence type="ECO:0000256" key="6">
    <source>
        <dbReference type="ARBA" id="ARBA00023136"/>
    </source>
</evidence>
<feature type="transmembrane region" description="Helical" evidence="10">
    <location>
        <begin position="341"/>
        <end position="366"/>
    </location>
</feature>
<feature type="transmembrane region" description="Helical" evidence="10">
    <location>
        <begin position="185"/>
        <end position="206"/>
    </location>
</feature>
<name>A0ABS8CBS9_9BURK</name>
<dbReference type="PANTHER" id="PTHR43427:SF6">
    <property type="entry name" value="CHLORIDE CHANNEL PROTEIN CLC-E"/>
    <property type="match status" value="1"/>
</dbReference>
<dbReference type="SUPFAM" id="SSF81340">
    <property type="entry name" value="Clc chloride channel"/>
    <property type="match status" value="1"/>
</dbReference>
<keyword evidence="2" id="KW-0813">Transport</keyword>
<keyword evidence="4 10" id="KW-1133">Transmembrane helix</keyword>
<keyword evidence="12" id="KW-1185">Reference proteome</keyword>
<evidence type="ECO:0000256" key="2">
    <source>
        <dbReference type="ARBA" id="ARBA00022448"/>
    </source>
</evidence>
<evidence type="ECO:0000256" key="10">
    <source>
        <dbReference type="SAM" id="Phobius"/>
    </source>
</evidence>
<dbReference type="InterPro" id="IPR050368">
    <property type="entry name" value="ClC-type_chloride_channel"/>
</dbReference>
<feature type="transmembrane region" description="Helical" evidence="10">
    <location>
        <begin position="12"/>
        <end position="33"/>
    </location>
</feature>
<feature type="transmembrane region" description="Helical" evidence="10">
    <location>
        <begin position="218"/>
        <end position="245"/>
    </location>
</feature>
<evidence type="ECO:0000256" key="4">
    <source>
        <dbReference type="ARBA" id="ARBA00022989"/>
    </source>
</evidence>
<gene>
    <name evidence="11" type="ORF">H0484_06770</name>
</gene>
<keyword evidence="8" id="KW-0868">Chloride</keyword>
<evidence type="ECO:0000313" key="11">
    <source>
        <dbReference type="EMBL" id="MCB5363448.1"/>
    </source>
</evidence>
<protein>
    <submittedName>
        <fullName evidence="11">Chloride channel protein</fullName>
    </submittedName>
</protein>
<keyword evidence="5" id="KW-0406">Ion transport</keyword>
<evidence type="ECO:0000313" key="12">
    <source>
        <dbReference type="Proteomes" id="UP000776983"/>
    </source>
</evidence>
<dbReference type="PRINTS" id="PR00762">
    <property type="entry name" value="CLCHANNEL"/>
</dbReference>
<feature type="transmembrane region" description="Helical" evidence="10">
    <location>
        <begin position="306"/>
        <end position="329"/>
    </location>
</feature>
<evidence type="ECO:0000256" key="8">
    <source>
        <dbReference type="ARBA" id="ARBA00023214"/>
    </source>
</evidence>
<proteinExistence type="predicted"/>
<accession>A0ABS8CBS9</accession>
<organism evidence="11 12">
    <name type="scientific">Mesopusillimonas faecipullorum</name>
    <dbReference type="NCBI Taxonomy" id="2755040"/>
    <lineage>
        <taxon>Bacteria</taxon>
        <taxon>Pseudomonadati</taxon>
        <taxon>Pseudomonadota</taxon>
        <taxon>Betaproteobacteria</taxon>
        <taxon>Burkholderiales</taxon>
        <taxon>Alcaligenaceae</taxon>
        <taxon>Mesopusillimonas</taxon>
    </lineage>
</organism>
<keyword evidence="6 10" id="KW-0472">Membrane</keyword>
<dbReference type="Pfam" id="PF00654">
    <property type="entry name" value="Voltage_CLC"/>
    <property type="match status" value="1"/>
</dbReference>
<feature type="transmembrane region" description="Helical" evidence="10">
    <location>
        <begin position="149"/>
        <end position="173"/>
    </location>
</feature>
<keyword evidence="7" id="KW-0869">Chloride channel</keyword>
<evidence type="ECO:0000256" key="3">
    <source>
        <dbReference type="ARBA" id="ARBA00022692"/>
    </source>
</evidence>
<feature type="transmembrane region" description="Helical" evidence="10">
    <location>
        <begin position="45"/>
        <end position="65"/>
    </location>
</feature>
<evidence type="ECO:0000256" key="1">
    <source>
        <dbReference type="ARBA" id="ARBA00004141"/>
    </source>
</evidence>
<sequence>MRDRLLSYWERYGVFWLGALLVGLVSVGYASLMDSAFALFRRIEAYAWWLPLVLTPAGAALAVWLTRKYFQGAEGSGIPQVIATLEDHSLARSLLSFRIMIGKIIASFIGMLCGFTIGREGPTVQIGASLMYAMRRGYRHSSEFMENQLATAGAAAGLAAAFNTPLAGIVFAIEELNRNFASRTSGILIAAMLFSGVVTISLQGNYLYFGQIKATIPWLWSAVPILLAAGIITGLFGGLFCWLLLNTLRWLPSPLALIKRLHPVWFAAICGLVLAIVGVVSGGATFGSGYAEARSLLETQEPMSPFYAPLKFIALTVSYMSGIPGGIFAPGLAIGAGIGNLLSMVVTTLPLQALAALCMVGFLSAITQSPLTAFVIMVEMTDGNDMMMPLMAVSLLATQVSKCFWRLPFYHALALNYLPNAGQAKAAQQTQVT</sequence>
<evidence type="ECO:0000256" key="5">
    <source>
        <dbReference type="ARBA" id="ARBA00023065"/>
    </source>
</evidence>